<accession>A0ABX6EZC2</accession>
<reference evidence="1 2" key="1">
    <citation type="submission" date="2016-03" db="EMBL/GenBank/DDBJ databases">
        <title>How can Kluyveromyces marxianus grow so fast - potential evolutionary course in Saccharomyces Complex revealed by comparative genomics.</title>
        <authorList>
            <person name="Mo W."/>
            <person name="Lu W."/>
            <person name="Yang X."/>
            <person name="Qi J."/>
            <person name="Lv H."/>
        </authorList>
    </citation>
    <scope>NUCLEOTIDE SEQUENCE [LARGE SCALE GENOMIC DNA]</scope>
    <source>
        <strain evidence="1 2">FIM1</strain>
    </source>
</reference>
<gene>
    <name evidence="1" type="ORF">FIM1_3160</name>
</gene>
<sequence length="261" mass="28986">MVSTGSKSAAINPKITEEEADVGIWYDAIHWQDEEETASGNSLLLYCLVSTDSGVYELRKRASSVSQSKALESTKILSVRKWDPLWALNKKNGRISVDNGYSKYTYDLKGKNLCRLTKNKTRDDNEEYTVSWSSRFYNVLCKNVIGSEVTYVHVSPADINLTGKSSSLKLTDTKVLQIVPASQNRFVLFGTKVLVIQVIPALDFKINILESSIAPHLPLAVGGYLECNHLVIQCPYASKSRDTTVRIPLPSCLTENVLSCT</sequence>
<keyword evidence="2" id="KW-1185">Reference proteome</keyword>
<organism evidence="1 2">
    <name type="scientific">Kluyveromyces marxianus</name>
    <name type="common">Yeast</name>
    <name type="synonym">Candida kefyr</name>
    <dbReference type="NCBI Taxonomy" id="4911"/>
    <lineage>
        <taxon>Eukaryota</taxon>
        <taxon>Fungi</taxon>
        <taxon>Dikarya</taxon>
        <taxon>Ascomycota</taxon>
        <taxon>Saccharomycotina</taxon>
        <taxon>Saccharomycetes</taxon>
        <taxon>Saccharomycetales</taxon>
        <taxon>Saccharomycetaceae</taxon>
        <taxon>Kluyveromyces</taxon>
    </lineage>
</organism>
<evidence type="ECO:0000313" key="2">
    <source>
        <dbReference type="Proteomes" id="UP000422736"/>
    </source>
</evidence>
<name>A0ABX6EZC2_KLUMA</name>
<dbReference type="EMBL" id="CP015058">
    <property type="protein sequence ID" value="QGN16447.1"/>
    <property type="molecule type" value="Genomic_DNA"/>
</dbReference>
<proteinExistence type="predicted"/>
<evidence type="ECO:0000313" key="1">
    <source>
        <dbReference type="EMBL" id="QGN16447.1"/>
    </source>
</evidence>
<dbReference type="Proteomes" id="UP000422736">
    <property type="component" value="Chromosome 5"/>
</dbReference>
<protein>
    <submittedName>
        <fullName evidence="1">Uncharacterized protein</fullName>
    </submittedName>
</protein>